<sequence>MLILLDTANFEAITRMYDLFPYDGVTTNPTILKNEKNDPMKQLLRIWEFLPAGSALHAQVISVTAEEMVEEAHYMVKRLGEGLYVKVPVSAQGLKAISILSKEGIHVTATAIYTPMQAFMAAKAGAKFTAPYVNRIDNMGADGVKAAMDIHDMLRMHKLDSDVLAASFKNSQQILELCRHGIGSVTAAPDVLEALIRHPATDHAITAFNNDFAEAFGKNKTMLELYEI</sequence>
<keyword evidence="3" id="KW-0704">Schiff base</keyword>
<dbReference type="SUPFAM" id="SSF51569">
    <property type="entry name" value="Aldolase"/>
    <property type="match status" value="1"/>
</dbReference>
<dbReference type="InterPro" id="IPR013785">
    <property type="entry name" value="Aldolase_TIM"/>
</dbReference>
<protein>
    <submittedName>
        <fullName evidence="4">Transaldolase</fullName>
    </submittedName>
</protein>
<dbReference type="GO" id="GO:0016832">
    <property type="term" value="F:aldehyde-lyase activity"/>
    <property type="evidence" value="ECO:0007669"/>
    <property type="project" value="InterPro"/>
</dbReference>
<dbReference type="Proteomes" id="UP000029409">
    <property type="component" value="Chromosome"/>
</dbReference>
<keyword evidence="5" id="KW-1185">Reference proteome</keyword>
<dbReference type="InterPro" id="IPR018225">
    <property type="entry name" value="Transaldolase_AS"/>
</dbReference>
<evidence type="ECO:0000313" key="4">
    <source>
        <dbReference type="EMBL" id="AIQ12971.1"/>
    </source>
</evidence>
<dbReference type="AlphaFoldDB" id="A0A089HM01"/>
<organism evidence="4 5">
    <name type="scientific">Paenibacillus durus</name>
    <name type="common">Paenibacillus azotofixans</name>
    <dbReference type="NCBI Taxonomy" id="44251"/>
    <lineage>
        <taxon>Bacteria</taxon>
        <taxon>Bacillati</taxon>
        <taxon>Bacillota</taxon>
        <taxon>Bacilli</taxon>
        <taxon>Bacillales</taxon>
        <taxon>Paenibacillaceae</taxon>
        <taxon>Paenibacillus</taxon>
    </lineage>
</organism>
<dbReference type="PROSITE" id="PS01054">
    <property type="entry name" value="TRANSALDOLASE_1"/>
    <property type="match status" value="1"/>
</dbReference>
<dbReference type="InterPro" id="IPR001585">
    <property type="entry name" value="TAL/FSA"/>
</dbReference>
<dbReference type="STRING" id="44251.PDUR_14405"/>
<name>A0A089HM01_PAEDU</name>
<keyword evidence="2" id="KW-0963">Cytoplasm</keyword>
<evidence type="ECO:0000256" key="3">
    <source>
        <dbReference type="ARBA" id="ARBA00023270"/>
    </source>
</evidence>
<dbReference type="eggNOG" id="COG0176">
    <property type="taxonomic scope" value="Bacteria"/>
</dbReference>
<evidence type="ECO:0000256" key="2">
    <source>
        <dbReference type="ARBA" id="ARBA00022490"/>
    </source>
</evidence>
<dbReference type="PANTHER" id="PTHR10683:SF36">
    <property type="entry name" value="TRANSALDOLASE"/>
    <property type="match status" value="1"/>
</dbReference>
<dbReference type="Pfam" id="PF00923">
    <property type="entry name" value="TAL_FSA"/>
    <property type="match status" value="1"/>
</dbReference>
<dbReference type="EMBL" id="CP009288">
    <property type="protein sequence ID" value="AIQ12971.1"/>
    <property type="molecule type" value="Genomic_DNA"/>
</dbReference>
<dbReference type="OrthoDB" id="9807051at2"/>
<reference evidence="4 5" key="1">
    <citation type="submission" date="2014-08" db="EMBL/GenBank/DDBJ databases">
        <title>Comparative genomics of the Paenibacillus odorifer group.</title>
        <authorList>
            <person name="den Bakker H.C."/>
            <person name="Tsai Y.-C."/>
            <person name="Martin N."/>
            <person name="Korlach J."/>
            <person name="Wiedmann M."/>
        </authorList>
    </citation>
    <scope>NUCLEOTIDE SEQUENCE [LARGE SCALE GENOMIC DNA]</scope>
    <source>
        <strain evidence="4 5">DSM 1735</strain>
    </source>
</reference>
<accession>A0A089HM01</accession>
<dbReference type="InterPro" id="IPR033919">
    <property type="entry name" value="TSA/FSA_arc/bac"/>
</dbReference>
<gene>
    <name evidence="4" type="ORF">PDUR_14405</name>
</gene>
<dbReference type="KEGG" id="pdu:PDUR_14405"/>
<dbReference type="FunFam" id="3.20.20.70:FF:000018">
    <property type="entry name" value="Probable transaldolase"/>
    <property type="match status" value="1"/>
</dbReference>
<dbReference type="CDD" id="cd00956">
    <property type="entry name" value="Transaldolase_FSA"/>
    <property type="match status" value="1"/>
</dbReference>
<evidence type="ECO:0000313" key="5">
    <source>
        <dbReference type="Proteomes" id="UP000029409"/>
    </source>
</evidence>
<dbReference type="PROSITE" id="PS00958">
    <property type="entry name" value="TRANSALDOLASE_2"/>
    <property type="match status" value="1"/>
</dbReference>
<dbReference type="PANTHER" id="PTHR10683">
    <property type="entry name" value="TRANSALDOLASE"/>
    <property type="match status" value="1"/>
</dbReference>
<dbReference type="GO" id="GO:0005737">
    <property type="term" value="C:cytoplasm"/>
    <property type="evidence" value="ECO:0007669"/>
    <property type="project" value="UniProtKB-SubCell"/>
</dbReference>
<dbReference type="RefSeq" id="WP_042206785.1">
    <property type="nucleotide sequence ID" value="NZ_CP009288.1"/>
</dbReference>
<evidence type="ECO:0000256" key="1">
    <source>
        <dbReference type="ARBA" id="ARBA00004496"/>
    </source>
</evidence>
<dbReference type="GO" id="GO:0005975">
    <property type="term" value="P:carbohydrate metabolic process"/>
    <property type="evidence" value="ECO:0007669"/>
    <property type="project" value="InterPro"/>
</dbReference>
<comment type="subcellular location">
    <subcellularLocation>
        <location evidence="1">Cytoplasm</location>
    </subcellularLocation>
</comment>
<proteinExistence type="predicted"/>
<dbReference type="Gene3D" id="3.20.20.70">
    <property type="entry name" value="Aldolase class I"/>
    <property type="match status" value="1"/>
</dbReference>